<organism evidence="1 2">
    <name type="scientific">Candidatus Methanoplasma termitum</name>
    <dbReference type="NCBI Taxonomy" id="1577791"/>
    <lineage>
        <taxon>Archaea</taxon>
        <taxon>Methanobacteriati</taxon>
        <taxon>Thermoplasmatota</taxon>
        <taxon>Thermoplasmata</taxon>
        <taxon>Methanomassiliicoccales</taxon>
        <taxon>Methanomassiliicoccaceae</taxon>
        <taxon>Candidatus Methanoplasma</taxon>
    </lineage>
</organism>
<proteinExistence type="predicted"/>
<evidence type="ECO:0008006" key="3">
    <source>
        <dbReference type="Google" id="ProtNLM"/>
    </source>
</evidence>
<dbReference type="AlphaFoldDB" id="A0A0A7LFH7"/>
<dbReference type="Proteomes" id="UP000030787">
    <property type="component" value="Chromosome"/>
</dbReference>
<name>A0A0A7LFH7_9ARCH</name>
<dbReference type="STRING" id="1577791.Mpt1_c03500"/>
<dbReference type="EMBL" id="CP010070">
    <property type="protein sequence ID" value="AIZ56246.1"/>
    <property type="molecule type" value="Genomic_DNA"/>
</dbReference>
<sequence length="198" mass="22959">MLFSRHKDIPVEISKVKLNEWYSELNDKDKVKIGRYIKDSDTSSALNFSLSVMRKANEEENYSLSVLVGENVITQDLKAIERFDVLEAIIPAYFGTCKYDICLKCCEEGLSILQKNMEEIKKRNSGNLPESIMCRNYMINVLIGAYNDYDRADAALDRFFEMGLISEEDVEYRKRSHKIHKLQRTFDGIFSATKVKEQ</sequence>
<dbReference type="GeneID" id="24818021"/>
<protein>
    <recommendedName>
        <fullName evidence="3">Tetratricopeptide repeat protein</fullName>
    </recommendedName>
</protein>
<evidence type="ECO:0000313" key="1">
    <source>
        <dbReference type="EMBL" id="AIZ56246.1"/>
    </source>
</evidence>
<gene>
    <name evidence="1" type="ORF">Mpt1_c03500</name>
</gene>
<accession>A0A0A7LFH7</accession>
<dbReference type="OrthoDB" id="380081at2157"/>
<dbReference type="RefSeq" id="WP_048111581.1">
    <property type="nucleotide sequence ID" value="NZ_CP010070.1"/>
</dbReference>
<dbReference type="KEGG" id="mear:Mpt1_c03500"/>
<keyword evidence="2" id="KW-1185">Reference proteome</keyword>
<evidence type="ECO:0000313" key="2">
    <source>
        <dbReference type="Proteomes" id="UP000030787"/>
    </source>
</evidence>
<dbReference type="HOGENOM" id="CLU_1369467_0_0_2"/>
<reference evidence="1 2" key="1">
    <citation type="journal article" date="2014" name="Appl. Environ. Microbiol.">
        <title>Comparative Genome Analysis of 'Candidatus Methanoplasma termitum' Indicates a New Mode of Energy Metabolism in the Seventh Order of Methanogens.</title>
        <authorList>
            <person name="Lang K."/>
            <person name="Schuldes J."/>
            <person name="Klingl A."/>
            <person name="Poehlein A."/>
            <person name="Daniel R."/>
            <person name="Brune A."/>
        </authorList>
    </citation>
    <scope>NUCLEOTIDE SEQUENCE [LARGE SCALE GENOMIC DNA]</scope>
    <source>
        <strain evidence="2">Mpt1</strain>
    </source>
</reference>